<proteinExistence type="predicted"/>
<dbReference type="Gene3D" id="3.10.129.10">
    <property type="entry name" value="Hotdog Thioesterase"/>
    <property type="match status" value="1"/>
</dbReference>
<dbReference type="eggNOG" id="COG0824">
    <property type="taxonomic scope" value="Bacteria"/>
</dbReference>
<dbReference type="Pfam" id="PF13279">
    <property type="entry name" value="4HBT_2"/>
    <property type="match status" value="1"/>
</dbReference>
<dbReference type="EMBL" id="CP002085">
    <property type="protein sequence ID" value="ADK83843.1"/>
    <property type="molecule type" value="Genomic_DNA"/>
</dbReference>
<dbReference type="RefSeq" id="WP_013257299.1">
    <property type="nucleotide sequence ID" value="NC_014365.1"/>
</dbReference>
<organism evidence="1 2">
    <name type="scientific">Desulfarculus baarsii (strain ATCC 33931 / DSM 2075 / LMG 7858 / VKM B-1802 / 2st14)</name>
    <dbReference type="NCBI Taxonomy" id="644282"/>
    <lineage>
        <taxon>Bacteria</taxon>
        <taxon>Pseudomonadati</taxon>
        <taxon>Thermodesulfobacteriota</taxon>
        <taxon>Desulfarculia</taxon>
        <taxon>Desulfarculales</taxon>
        <taxon>Desulfarculaceae</taxon>
        <taxon>Desulfarculus</taxon>
    </lineage>
</organism>
<reference evidence="1 2" key="1">
    <citation type="journal article" date="2010" name="Stand. Genomic Sci.">
        <title>Complete genome sequence of Desulfarculus baarsii type strain (2st14).</title>
        <authorList>
            <person name="Sun H."/>
            <person name="Spring S."/>
            <person name="Lapidus A."/>
            <person name="Davenport K."/>
            <person name="Del Rio T.G."/>
            <person name="Tice H."/>
            <person name="Nolan M."/>
            <person name="Copeland A."/>
            <person name="Cheng J.F."/>
            <person name="Lucas S."/>
            <person name="Tapia R."/>
            <person name="Goodwin L."/>
            <person name="Pitluck S."/>
            <person name="Ivanova N."/>
            <person name="Pagani I."/>
            <person name="Mavromatis K."/>
            <person name="Ovchinnikova G."/>
            <person name="Pati A."/>
            <person name="Chen A."/>
            <person name="Palaniappan K."/>
            <person name="Hauser L."/>
            <person name="Chang Y.J."/>
            <person name="Jeffries C.D."/>
            <person name="Detter J.C."/>
            <person name="Han C."/>
            <person name="Rohde M."/>
            <person name="Brambilla E."/>
            <person name="Goker M."/>
            <person name="Woyke T."/>
            <person name="Bristow J."/>
            <person name="Eisen J.A."/>
            <person name="Markowitz V."/>
            <person name="Hugenholtz P."/>
            <person name="Kyrpides N.C."/>
            <person name="Klenk H.P."/>
            <person name="Land M."/>
        </authorList>
    </citation>
    <scope>NUCLEOTIDE SEQUENCE [LARGE SCALE GENOMIC DNA]</scope>
    <source>
        <strain evidence="2">ATCC 33931 / DSM 2075 / LMG 7858 / VKM B-1802 / 2st14</strain>
    </source>
</reference>
<dbReference type="CDD" id="cd00586">
    <property type="entry name" value="4HBT"/>
    <property type="match status" value="1"/>
</dbReference>
<dbReference type="InterPro" id="IPR029069">
    <property type="entry name" value="HotDog_dom_sf"/>
</dbReference>
<dbReference type="PANTHER" id="PTHR12475:SF4">
    <property type="entry name" value="PROTEIN THEM6"/>
    <property type="match status" value="1"/>
</dbReference>
<dbReference type="Proteomes" id="UP000009047">
    <property type="component" value="Chromosome"/>
</dbReference>
<name>E1QE57_DESB2</name>
<dbReference type="SUPFAM" id="SSF54637">
    <property type="entry name" value="Thioesterase/thiol ester dehydrase-isomerase"/>
    <property type="match status" value="1"/>
</dbReference>
<dbReference type="InterPro" id="IPR051490">
    <property type="entry name" value="THEM6_lcsJ_thioesterase"/>
</dbReference>
<gene>
    <name evidence="1" type="ordered locus">Deba_0470</name>
</gene>
<dbReference type="HOGENOM" id="CLU_091107_1_0_7"/>
<protein>
    <submittedName>
        <fullName evidence="1">Thioesterase superfamily protein</fullName>
    </submittedName>
</protein>
<sequence length="180" mass="20249">MYVWLRLARMALGAPLKKRLAPLETATIGFVTGPQDIDPYLHMNNGRYLTIMDVGRIDLLIRAGLWKACRSRGWRPMMLASTVRFLRPLGLWSRFTQTSRIVGWDRTVLFIDQGFVCQGRLATRCLAAMVVHDPAAGRRVNIDELLAAMGHHDPSPALPPELDAWRQWLESAGRADAQAT</sequence>
<keyword evidence="2" id="KW-1185">Reference proteome</keyword>
<dbReference type="KEGG" id="dbr:Deba_0470"/>
<dbReference type="AlphaFoldDB" id="E1QE57"/>
<accession>E1QE57</accession>
<dbReference type="STRING" id="644282.Deba_0470"/>
<evidence type="ECO:0000313" key="2">
    <source>
        <dbReference type="Proteomes" id="UP000009047"/>
    </source>
</evidence>
<evidence type="ECO:0000313" key="1">
    <source>
        <dbReference type="EMBL" id="ADK83843.1"/>
    </source>
</evidence>
<dbReference type="OrthoDB" id="3727779at2"/>
<dbReference type="PANTHER" id="PTHR12475">
    <property type="match status" value="1"/>
</dbReference>